<feature type="region of interest" description="Disordered" evidence="1">
    <location>
        <begin position="321"/>
        <end position="352"/>
    </location>
</feature>
<gene>
    <name evidence="2" type="ordered locus">Plim_1701</name>
</gene>
<evidence type="ECO:0000313" key="2">
    <source>
        <dbReference type="EMBL" id="ADG67531.1"/>
    </source>
</evidence>
<proteinExistence type="predicted"/>
<dbReference type="HOGENOM" id="CLU_502356_0_0_0"/>
<dbReference type="EMBL" id="CP001744">
    <property type="protein sequence ID" value="ADG67531.1"/>
    <property type="molecule type" value="Genomic_DNA"/>
</dbReference>
<accession>D5SXG4</accession>
<reference evidence="2 3" key="1">
    <citation type="journal article" date="2010" name="Stand. Genomic Sci.">
        <title>Complete genome sequence of Planctomyces limnophilus type strain (Mu 290).</title>
        <authorList>
            <person name="Labutti K."/>
            <person name="Sikorski J."/>
            <person name="Schneider S."/>
            <person name="Nolan M."/>
            <person name="Lucas S."/>
            <person name="Glavina Del Rio T."/>
            <person name="Tice H."/>
            <person name="Cheng J.F."/>
            <person name="Goodwin L."/>
            <person name="Pitluck S."/>
            <person name="Liolios K."/>
            <person name="Ivanova N."/>
            <person name="Mavromatis K."/>
            <person name="Mikhailova N."/>
            <person name="Pati A."/>
            <person name="Chen A."/>
            <person name="Palaniappan K."/>
            <person name="Land M."/>
            <person name="Hauser L."/>
            <person name="Chang Y.J."/>
            <person name="Jeffries C.D."/>
            <person name="Tindall B.J."/>
            <person name="Rohde M."/>
            <person name="Goker M."/>
            <person name="Woyke T."/>
            <person name="Bristow J."/>
            <person name="Eisen J.A."/>
            <person name="Markowitz V."/>
            <person name="Hugenholtz P."/>
            <person name="Kyrpides N.C."/>
            <person name="Klenk H.P."/>
            <person name="Lapidus A."/>
        </authorList>
    </citation>
    <scope>NUCLEOTIDE SEQUENCE [LARGE SCALE GENOMIC DNA]</scope>
    <source>
        <strain evidence="3">ATCC 43296 / DSM 3776 / IFAM 1008 / 290</strain>
    </source>
</reference>
<dbReference type="KEGG" id="plm:Plim_1701"/>
<dbReference type="STRING" id="521674.Plim_1701"/>
<keyword evidence="3" id="KW-1185">Reference proteome</keyword>
<organism evidence="2 3">
    <name type="scientific">Planctopirus limnophila (strain ATCC 43296 / DSM 3776 / IFAM 1008 / Mu 290)</name>
    <name type="common">Planctomyces limnophilus</name>
    <dbReference type="NCBI Taxonomy" id="521674"/>
    <lineage>
        <taxon>Bacteria</taxon>
        <taxon>Pseudomonadati</taxon>
        <taxon>Planctomycetota</taxon>
        <taxon>Planctomycetia</taxon>
        <taxon>Planctomycetales</taxon>
        <taxon>Planctomycetaceae</taxon>
        <taxon>Planctopirus</taxon>
    </lineage>
</organism>
<dbReference type="RefSeq" id="WP_013109962.1">
    <property type="nucleotide sequence ID" value="NC_014148.1"/>
</dbReference>
<name>D5SXG4_PLAL2</name>
<dbReference type="AlphaFoldDB" id="D5SXG4"/>
<dbReference type="OrthoDB" id="240747at2"/>
<protein>
    <submittedName>
        <fullName evidence="2">Uncharacterized protein</fullName>
    </submittedName>
</protein>
<dbReference type="Proteomes" id="UP000002220">
    <property type="component" value="Chromosome"/>
</dbReference>
<feature type="compositionally biased region" description="Low complexity" evidence="1">
    <location>
        <begin position="329"/>
        <end position="340"/>
    </location>
</feature>
<evidence type="ECO:0000313" key="3">
    <source>
        <dbReference type="Proteomes" id="UP000002220"/>
    </source>
</evidence>
<evidence type="ECO:0000256" key="1">
    <source>
        <dbReference type="SAM" id="MobiDB-lite"/>
    </source>
</evidence>
<sequence>MNVFTYRAGIIVFGICLWLLANGLSFTPEAGHKVIGAETIGAEVNPADSHSLVSLPAAETAIAWELSPYRVAWEIRHDNHQFENMPPLPQQAEFGSLVLSTSKRISSGLWQSTLRHKKSGQPVAAADVEIVVLWKVEGGGYAAIVTLAQPAYNRLVEFSISRQPDLDALAKAVVRSCLKQFAPELRLATGSSGQLMATHRGELLFPEVATRWSPRNLHLAIPWICYLDEQGKTIRHEPVEWTVLELPAAGAPILHSGSRINLAGRGRSQIELKGLLIPPNDQSTKLSILTLGSRQPQPGLDIFVSHEPLAAATRVQLIQSLQPSNQQKTPTTTENTTAAADSKSLAASPPPRPFLVTTNLRGEVLITSQSEQDQSRLLWLNVFGGDQLLARVPMIAGAERQEQLFLPDDGPRREAEAQLQSLADEITLIVARRTSLLARLRNASRQRNWQLVSDLRKQIGQLPTDQNVETMISAIQSTSSEAAKKISSRSAAERIRRQSSALLKLAQQHLGTEALKVLDEEIAQLRALDDAAPQTPPKVDTP</sequence>